<protein>
    <submittedName>
        <fullName evidence="4">SRPBCC domain-containing protein</fullName>
    </submittedName>
</protein>
<dbReference type="InterPro" id="IPR023393">
    <property type="entry name" value="START-like_dom_sf"/>
</dbReference>
<evidence type="ECO:0000313" key="7">
    <source>
        <dbReference type="Proteomes" id="UP001155145"/>
    </source>
</evidence>
<dbReference type="AlphaFoldDB" id="A0A9X1SAI7"/>
<dbReference type="Proteomes" id="UP000829758">
    <property type="component" value="Chromosome"/>
</dbReference>
<feature type="domain" description="Activator of Hsp90 ATPase homologue 1/2-like C-terminal" evidence="3">
    <location>
        <begin position="27"/>
        <end position="141"/>
    </location>
</feature>
<dbReference type="SUPFAM" id="SSF55961">
    <property type="entry name" value="Bet v1-like"/>
    <property type="match status" value="1"/>
</dbReference>
<feature type="region of interest" description="Disordered" evidence="2">
    <location>
        <begin position="163"/>
        <end position="189"/>
    </location>
</feature>
<keyword evidence="6" id="KW-1185">Reference proteome</keyword>
<sequence>MQPEPTGRVLRTGDQSYQLILTRGFPVPPADIWAALTESEQAAAWFGRWNAAPDHSGALDLQMLYEEGLPWSRVQVRDCVAPELLRLLVGDDEGAWDVEVRLQDAARGTRMEFIQHLADPAAAESYGPGWEYYLDRLKAALNGVPAPEFGDYYPAQGPYFEGQARTARGGGGGGGAGSGGAGAGAGGPG</sequence>
<dbReference type="Pfam" id="PF08327">
    <property type="entry name" value="AHSA1"/>
    <property type="match status" value="1"/>
</dbReference>
<evidence type="ECO:0000256" key="1">
    <source>
        <dbReference type="ARBA" id="ARBA00006817"/>
    </source>
</evidence>
<comment type="similarity">
    <text evidence="1">Belongs to the AHA1 family.</text>
</comment>
<reference evidence="4" key="1">
    <citation type="submission" date="2021-10" db="EMBL/GenBank/DDBJ databases">
        <title>Novel species in genus Arthrobacter.</title>
        <authorList>
            <person name="Liu Y."/>
        </authorList>
    </citation>
    <scope>NUCLEOTIDE SEQUENCE</scope>
    <source>
        <strain evidence="6">zg-Y462</strain>
        <strain evidence="4">Zg-Y462</strain>
    </source>
</reference>
<feature type="compositionally biased region" description="Gly residues" evidence="2">
    <location>
        <begin position="168"/>
        <end position="189"/>
    </location>
</feature>
<name>A0A9X1SAI7_9MICC</name>
<dbReference type="EMBL" id="CP094984">
    <property type="protein sequence ID" value="UON92276.1"/>
    <property type="molecule type" value="Genomic_DNA"/>
</dbReference>
<proteinExistence type="inferred from homology"/>
<dbReference type="Gene3D" id="3.30.530.20">
    <property type="match status" value="1"/>
</dbReference>
<evidence type="ECO:0000313" key="4">
    <source>
        <dbReference type="EMBL" id="MCC3274198.1"/>
    </source>
</evidence>
<dbReference type="InterPro" id="IPR013538">
    <property type="entry name" value="ASHA1/2-like_C"/>
</dbReference>
<dbReference type="RefSeq" id="WP_227929705.1">
    <property type="nucleotide sequence ID" value="NZ_CP094984.1"/>
</dbReference>
<evidence type="ECO:0000313" key="6">
    <source>
        <dbReference type="Proteomes" id="UP000829758"/>
    </source>
</evidence>
<evidence type="ECO:0000256" key="2">
    <source>
        <dbReference type="SAM" id="MobiDB-lite"/>
    </source>
</evidence>
<evidence type="ECO:0000259" key="3">
    <source>
        <dbReference type="Pfam" id="PF08327"/>
    </source>
</evidence>
<dbReference type="Proteomes" id="UP001155145">
    <property type="component" value="Unassembled WGS sequence"/>
</dbReference>
<gene>
    <name evidence="4" type="ORF">LJ755_15855</name>
    <name evidence="5" type="ORF">MUK71_01035</name>
</gene>
<dbReference type="EMBL" id="JAJFZT010000013">
    <property type="protein sequence ID" value="MCC3274198.1"/>
    <property type="molecule type" value="Genomic_DNA"/>
</dbReference>
<accession>A0A9X1SAI7</accession>
<organism evidence="4 7">
    <name type="scientific">Arthrobacter zhangbolii</name>
    <dbReference type="NCBI Taxonomy" id="2886936"/>
    <lineage>
        <taxon>Bacteria</taxon>
        <taxon>Bacillati</taxon>
        <taxon>Actinomycetota</taxon>
        <taxon>Actinomycetes</taxon>
        <taxon>Micrococcales</taxon>
        <taxon>Micrococcaceae</taxon>
        <taxon>Arthrobacter</taxon>
    </lineage>
</organism>
<evidence type="ECO:0000313" key="5">
    <source>
        <dbReference type="EMBL" id="UON92276.1"/>
    </source>
</evidence>